<dbReference type="OrthoDB" id="1862401at2759"/>
<keyword evidence="3" id="KW-1185">Reference proteome</keyword>
<dbReference type="HOGENOM" id="CLU_1143104_0_0_1"/>
<accession>A0A0C3F3H8</accession>
<reference evidence="2 3" key="1">
    <citation type="submission" date="2014-04" db="EMBL/GenBank/DDBJ databases">
        <authorList>
            <consortium name="DOE Joint Genome Institute"/>
            <person name="Kuo A."/>
            <person name="Tarkka M."/>
            <person name="Buscot F."/>
            <person name="Kohler A."/>
            <person name="Nagy L.G."/>
            <person name="Floudas D."/>
            <person name="Copeland A."/>
            <person name="Barry K.W."/>
            <person name="Cichocki N."/>
            <person name="Veneault-Fourrey C."/>
            <person name="LaButti K."/>
            <person name="Lindquist E.A."/>
            <person name="Lipzen A."/>
            <person name="Lundell T."/>
            <person name="Morin E."/>
            <person name="Murat C."/>
            <person name="Sun H."/>
            <person name="Tunlid A."/>
            <person name="Henrissat B."/>
            <person name="Grigoriev I.V."/>
            <person name="Hibbett D.S."/>
            <person name="Martin F."/>
            <person name="Nordberg H.P."/>
            <person name="Cantor M.N."/>
            <person name="Hua S.X."/>
        </authorList>
    </citation>
    <scope>NUCLEOTIDE SEQUENCE [LARGE SCALE GENOMIC DNA]</scope>
    <source>
        <strain evidence="2 3">F 1598</strain>
    </source>
</reference>
<sequence length="288" mass="32853">MALVYWVKPLLPTTLDCIESLPLLGTDKILPAFDAIWVIQGALCFDKLRRALAQTLRDYPHVAGRLSCDPKTQEVRIRLTNDGVPITVGSTNLSYATDEWFHNNEHHPDLVDRLPMMSFHPSDEPLSQPLARFKITTWKMTGETSLSVAWWHILGDGTTLSRVMHAWSNYYQDLAPEMIPTFEKYGDPAPKIERQFINDTLTQVPHLGVPYSTKMFHEMFSEMLSTTSRVDIKLTLEEILAIRDMATKSTTMRVSTMDCLAAYFVTVLNRTEDVPIWEISNAIEVKHI</sequence>
<reference evidence="3" key="2">
    <citation type="submission" date="2015-01" db="EMBL/GenBank/DDBJ databases">
        <title>Evolutionary Origins and Diversification of the Mycorrhizal Mutualists.</title>
        <authorList>
            <consortium name="DOE Joint Genome Institute"/>
            <consortium name="Mycorrhizal Genomics Consortium"/>
            <person name="Kohler A."/>
            <person name="Kuo A."/>
            <person name="Nagy L.G."/>
            <person name="Floudas D."/>
            <person name="Copeland A."/>
            <person name="Barry K.W."/>
            <person name="Cichocki N."/>
            <person name="Veneault-Fourrey C."/>
            <person name="LaButti K."/>
            <person name="Lindquist E.A."/>
            <person name="Lipzen A."/>
            <person name="Lundell T."/>
            <person name="Morin E."/>
            <person name="Murat C."/>
            <person name="Riley R."/>
            <person name="Ohm R."/>
            <person name="Sun H."/>
            <person name="Tunlid A."/>
            <person name="Henrissat B."/>
            <person name="Grigoriev I.V."/>
            <person name="Hibbett D.S."/>
            <person name="Martin F."/>
        </authorList>
    </citation>
    <scope>NUCLEOTIDE SEQUENCE [LARGE SCALE GENOMIC DNA]</scope>
    <source>
        <strain evidence="3">F 1598</strain>
    </source>
</reference>
<dbReference type="SUPFAM" id="SSF52777">
    <property type="entry name" value="CoA-dependent acyltransferases"/>
    <property type="match status" value="1"/>
</dbReference>
<name>A0A0C3F3H8_PILCF</name>
<dbReference type="AlphaFoldDB" id="A0A0C3F3H8"/>
<dbReference type="PANTHER" id="PTHR31642">
    <property type="entry name" value="TRICHOTHECENE 3-O-ACETYLTRANSFERASE"/>
    <property type="match status" value="1"/>
</dbReference>
<dbReference type="InterPro" id="IPR023213">
    <property type="entry name" value="CAT-like_dom_sf"/>
</dbReference>
<dbReference type="Proteomes" id="UP000054166">
    <property type="component" value="Unassembled WGS sequence"/>
</dbReference>
<dbReference type="InParanoid" id="A0A0C3F3H8"/>
<dbReference type="Pfam" id="PF02458">
    <property type="entry name" value="Transferase"/>
    <property type="match status" value="1"/>
</dbReference>
<evidence type="ECO:0000256" key="1">
    <source>
        <dbReference type="ARBA" id="ARBA00022679"/>
    </source>
</evidence>
<keyword evidence="1" id="KW-0808">Transferase</keyword>
<evidence type="ECO:0008006" key="4">
    <source>
        <dbReference type="Google" id="ProtNLM"/>
    </source>
</evidence>
<organism evidence="2 3">
    <name type="scientific">Piloderma croceum (strain F 1598)</name>
    <dbReference type="NCBI Taxonomy" id="765440"/>
    <lineage>
        <taxon>Eukaryota</taxon>
        <taxon>Fungi</taxon>
        <taxon>Dikarya</taxon>
        <taxon>Basidiomycota</taxon>
        <taxon>Agaricomycotina</taxon>
        <taxon>Agaricomycetes</taxon>
        <taxon>Agaricomycetidae</taxon>
        <taxon>Atheliales</taxon>
        <taxon>Atheliaceae</taxon>
        <taxon>Piloderma</taxon>
    </lineage>
</organism>
<evidence type="ECO:0000313" key="3">
    <source>
        <dbReference type="Proteomes" id="UP000054166"/>
    </source>
</evidence>
<dbReference type="PANTHER" id="PTHR31642:SF310">
    <property type="entry name" value="FATTY ALCOHOL:CAFFEOYL-COA ACYLTRANSFERASE"/>
    <property type="match status" value="1"/>
</dbReference>
<dbReference type="GO" id="GO:0016747">
    <property type="term" value="F:acyltransferase activity, transferring groups other than amino-acyl groups"/>
    <property type="evidence" value="ECO:0007669"/>
    <property type="project" value="TreeGrafter"/>
</dbReference>
<evidence type="ECO:0000313" key="2">
    <source>
        <dbReference type="EMBL" id="KIM79320.1"/>
    </source>
</evidence>
<proteinExistence type="predicted"/>
<gene>
    <name evidence="2" type="ORF">PILCRDRAFT_564103</name>
</gene>
<dbReference type="Gene3D" id="3.30.559.10">
    <property type="entry name" value="Chloramphenicol acetyltransferase-like domain"/>
    <property type="match status" value="1"/>
</dbReference>
<dbReference type="InterPro" id="IPR050317">
    <property type="entry name" value="Plant_Fungal_Acyltransferase"/>
</dbReference>
<protein>
    <recommendedName>
        <fullName evidence="4">Condensation domain-containing protein</fullName>
    </recommendedName>
</protein>
<dbReference type="EMBL" id="KN833010">
    <property type="protein sequence ID" value="KIM79320.1"/>
    <property type="molecule type" value="Genomic_DNA"/>
</dbReference>